<accession>A0ACB8Z2F5</accession>
<evidence type="ECO:0000313" key="1">
    <source>
        <dbReference type="EMBL" id="KAI3691834.1"/>
    </source>
</evidence>
<reference evidence="2" key="1">
    <citation type="journal article" date="2022" name="Mol. Ecol. Resour.">
        <title>The genomes of chicory, endive, great burdock and yacon provide insights into Asteraceae palaeo-polyploidization history and plant inulin production.</title>
        <authorList>
            <person name="Fan W."/>
            <person name="Wang S."/>
            <person name="Wang H."/>
            <person name="Wang A."/>
            <person name="Jiang F."/>
            <person name="Liu H."/>
            <person name="Zhao H."/>
            <person name="Xu D."/>
            <person name="Zhang Y."/>
        </authorList>
    </citation>
    <scope>NUCLEOTIDE SEQUENCE [LARGE SCALE GENOMIC DNA]</scope>
    <source>
        <strain evidence="2">cv. Niubang</strain>
    </source>
</reference>
<reference evidence="1 2" key="2">
    <citation type="journal article" date="2022" name="Mol. Ecol. Resour.">
        <title>The genomes of chicory, endive, great burdock and yacon provide insights into Asteraceae paleo-polyploidization history and plant inulin production.</title>
        <authorList>
            <person name="Fan W."/>
            <person name="Wang S."/>
            <person name="Wang H."/>
            <person name="Wang A."/>
            <person name="Jiang F."/>
            <person name="Liu H."/>
            <person name="Zhao H."/>
            <person name="Xu D."/>
            <person name="Zhang Y."/>
        </authorList>
    </citation>
    <scope>NUCLEOTIDE SEQUENCE [LARGE SCALE GENOMIC DNA]</scope>
    <source>
        <strain evidence="2">cv. Niubang</strain>
    </source>
</reference>
<comment type="caution">
    <text evidence="1">The sequence shown here is derived from an EMBL/GenBank/DDBJ whole genome shotgun (WGS) entry which is preliminary data.</text>
</comment>
<gene>
    <name evidence="1" type="ORF">L6452_31636</name>
</gene>
<protein>
    <submittedName>
        <fullName evidence="1">Uncharacterized protein</fullName>
    </submittedName>
</protein>
<keyword evidence="2" id="KW-1185">Reference proteome</keyword>
<dbReference type="EMBL" id="CM042057">
    <property type="protein sequence ID" value="KAI3691834.1"/>
    <property type="molecule type" value="Genomic_DNA"/>
</dbReference>
<name>A0ACB8Z2F5_ARCLA</name>
<proteinExistence type="predicted"/>
<sequence length="221" mass="23951">METLIASHSISCLSLKNPSLNSQFPQSFFQFRPNFPLFQPSAKLQCCVNDELKSISHKRFGASIRASMAADQITATDDGQRWLLEPVGDGDSRHIGFKVAMPSAFEIASSEVTVGRVPDKADIVIPVATVSGTHARLQKKGSDLLVTDLGSTNGTFIDEKRLMPGVPSVIPPGRYVTFGDTNLAIFRVSKVKNVKSSDREPTVELETEGASNVVENTSQNV</sequence>
<evidence type="ECO:0000313" key="2">
    <source>
        <dbReference type="Proteomes" id="UP001055879"/>
    </source>
</evidence>
<dbReference type="Proteomes" id="UP001055879">
    <property type="component" value="Linkage Group LG11"/>
</dbReference>
<organism evidence="1 2">
    <name type="scientific">Arctium lappa</name>
    <name type="common">Greater burdock</name>
    <name type="synonym">Lappa major</name>
    <dbReference type="NCBI Taxonomy" id="4217"/>
    <lineage>
        <taxon>Eukaryota</taxon>
        <taxon>Viridiplantae</taxon>
        <taxon>Streptophyta</taxon>
        <taxon>Embryophyta</taxon>
        <taxon>Tracheophyta</taxon>
        <taxon>Spermatophyta</taxon>
        <taxon>Magnoliopsida</taxon>
        <taxon>eudicotyledons</taxon>
        <taxon>Gunneridae</taxon>
        <taxon>Pentapetalae</taxon>
        <taxon>asterids</taxon>
        <taxon>campanulids</taxon>
        <taxon>Asterales</taxon>
        <taxon>Asteraceae</taxon>
        <taxon>Carduoideae</taxon>
        <taxon>Cardueae</taxon>
        <taxon>Arctiinae</taxon>
        <taxon>Arctium</taxon>
    </lineage>
</organism>